<evidence type="ECO:0000313" key="4">
    <source>
        <dbReference type="Proteomes" id="UP001589646"/>
    </source>
</evidence>
<dbReference type="PANTHER" id="PTHR31157:SF1">
    <property type="entry name" value="SCP DOMAIN-CONTAINING PROTEIN"/>
    <property type="match status" value="1"/>
</dbReference>
<dbReference type="Gene3D" id="3.40.33.10">
    <property type="entry name" value="CAP"/>
    <property type="match status" value="1"/>
</dbReference>
<proteinExistence type="predicted"/>
<dbReference type="Proteomes" id="UP001589646">
    <property type="component" value="Unassembled WGS sequence"/>
</dbReference>
<dbReference type="Pfam" id="PF00188">
    <property type="entry name" value="CAP"/>
    <property type="match status" value="1"/>
</dbReference>
<dbReference type="PROSITE" id="PS50231">
    <property type="entry name" value="RICIN_B_LECTIN"/>
    <property type="match status" value="1"/>
</dbReference>
<reference evidence="3 4" key="1">
    <citation type="submission" date="2024-09" db="EMBL/GenBank/DDBJ databases">
        <authorList>
            <person name="Sun Q."/>
            <person name="Mori K."/>
        </authorList>
    </citation>
    <scope>NUCLEOTIDE SEQUENCE [LARGE SCALE GENOMIC DNA]</scope>
    <source>
        <strain evidence="3 4">JCM 3323</strain>
    </source>
</reference>
<organism evidence="3 4">
    <name type="scientific">Nonomuraea roseola</name>
    <dbReference type="NCBI Taxonomy" id="46179"/>
    <lineage>
        <taxon>Bacteria</taxon>
        <taxon>Bacillati</taxon>
        <taxon>Actinomycetota</taxon>
        <taxon>Actinomycetes</taxon>
        <taxon>Streptosporangiales</taxon>
        <taxon>Streptosporangiaceae</taxon>
        <taxon>Nonomuraea</taxon>
    </lineage>
</organism>
<accession>A0ABV5Q6I9</accession>
<dbReference type="CDD" id="cd05379">
    <property type="entry name" value="CAP_bacterial"/>
    <property type="match status" value="1"/>
</dbReference>
<dbReference type="Gene3D" id="2.80.10.50">
    <property type="match status" value="1"/>
</dbReference>
<dbReference type="InterPro" id="IPR000772">
    <property type="entry name" value="Ricin_B_lectin"/>
</dbReference>
<dbReference type="SUPFAM" id="SSF50370">
    <property type="entry name" value="Ricin B-like lectins"/>
    <property type="match status" value="1"/>
</dbReference>
<keyword evidence="4" id="KW-1185">Reference proteome</keyword>
<protein>
    <submittedName>
        <fullName evidence="3">RICIN domain-containing protein</fullName>
    </submittedName>
</protein>
<dbReference type="CDD" id="cd00161">
    <property type="entry name" value="beta-trefoil_Ricin-like"/>
    <property type="match status" value="1"/>
</dbReference>
<dbReference type="PANTHER" id="PTHR31157">
    <property type="entry name" value="SCP DOMAIN-CONTAINING PROTEIN"/>
    <property type="match status" value="1"/>
</dbReference>
<dbReference type="InterPro" id="IPR035992">
    <property type="entry name" value="Ricin_B-like_lectins"/>
</dbReference>
<feature type="domain" description="Ricin B lectin" evidence="2">
    <location>
        <begin position="37"/>
        <end position="97"/>
    </location>
</feature>
<name>A0ABV5Q6I9_9ACTN</name>
<evidence type="ECO:0000259" key="2">
    <source>
        <dbReference type="Pfam" id="PF14200"/>
    </source>
</evidence>
<gene>
    <name evidence="3" type="ORF">ACFFRN_28675</name>
</gene>
<sequence length="317" mass="34866">MNGTITNTGSALTMQIGHDSIYGAPILGRSSSAAETFTFRPAGGPQGWDGTFNIISPRSGRCLDLEHASGDNGVRIVQRDCNARASQYWAREPVTEGQCTPEAFVCRGGIRIQNVHSRKCLDAANGSFPKPPQVGAPIQQWSCFRPDRDAWGVNQIWDNRPRRSLGRPFPNAEEKAMVDQVVQVRRDLGKCADPSVRIDAKLSAIARAHSVDLAKNYATLIDAKAGDSNRGHYGSDGSLPADRIRAGGFTPARRPENWSLGTNQTLAQAMDNWLYHDEAANWGHREAILNCEYRLIGVGRAPGHNNRVYWTQNFALR</sequence>
<dbReference type="Pfam" id="PF14200">
    <property type="entry name" value="RicinB_lectin_2"/>
    <property type="match status" value="1"/>
</dbReference>
<feature type="domain" description="SCP" evidence="1">
    <location>
        <begin position="194"/>
        <end position="314"/>
    </location>
</feature>
<dbReference type="SUPFAM" id="SSF55797">
    <property type="entry name" value="PR-1-like"/>
    <property type="match status" value="1"/>
</dbReference>
<dbReference type="EMBL" id="JBHMCE010000009">
    <property type="protein sequence ID" value="MFB9530588.1"/>
    <property type="molecule type" value="Genomic_DNA"/>
</dbReference>
<dbReference type="InterPro" id="IPR035940">
    <property type="entry name" value="CAP_sf"/>
</dbReference>
<comment type="caution">
    <text evidence="3">The sequence shown here is derived from an EMBL/GenBank/DDBJ whole genome shotgun (WGS) entry which is preliminary data.</text>
</comment>
<dbReference type="RefSeq" id="WP_346121182.1">
    <property type="nucleotide sequence ID" value="NZ_BAAAXC010000012.1"/>
</dbReference>
<evidence type="ECO:0000313" key="3">
    <source>
        <dbReference type="EMBL" id="MFB9530588.1"/>
    </source>
</evidence>
<evidence type="ECO:0000259" key="1">
    <source>
        <dbReference type="Pfam" id="PF00188"/>
    </source>
</evidence>
<dbReference type="InterPro" id="IPR014044">
    <property type="entry name" value="CAP_dom"/>
</dbReference>